<evidence type="ECO:0000259" key="1">
    <source>
        <dbReference type="PROSITE" id="PS51832"/>
    </source>
</evidence>
<dbReference type="Proteomes" id="UP001199296">
    <property type="component" value="Unassembled WGS sequence"/>
</dbReference>
<reference evidence="2 3" key="1">
    <citation type="submission" date="2021-10" db="EMBL/GenBank/DDBJ databases">
        <authorList>
            <person name="Grouzdev D.S."/>
            <person name="Pantiukh K.S."/>
            <person name="Krutkina M.S."/>
        </authorList>
    </citation>
    <scope>NUCLEOTIDE SEQUENCE [LARGE SCALE GENOMIC DNA]</scope>
    <source>
        <strain evidence="2 3">Z-7514</strain>
    </source>
</reference>
<dbReference type="AlphaFoldDB" id="A0AAW4X299"/>
<keyword evidence="3" id="KW-1185">Reference proteome</keyword>
<sequence>MKFNLNQFLISISFVLDYIEIDILDDISNHGKRVGYIALKMGEQFNMSSEDKFTLLAFAIMHDIGGVENEARVSKTELEKAKNHCIIGEKSVEKFPFLNEYENVILYHHENYDGSGFFAKKGKEIPIFSQIISIADYFELRYIDDIERHELISKIRKQKSKKFSKEIVDKFLNITNNESFWLSLEDNFVLNAIKKESPNHSLDYSYQEIHKITALFSDITDSKSNFTQLHSKKLSEKAGIMADYYGFNNQKKCKFIIAADLHDIGKLAIPNMILDKPSKLTKQEYRRVKAHSFYTRKALETIDGLEDVAKWAGNHHEKNDGSGYPYGLTEDQLDFPSQILVALDIYQALKEERPYRNHMKHGEAMEILNRMAAEGKINLKVTRDIDRIFN</sequence>
<dbReference type="PANTHER" id="PTHR43155">
    <property type="entry name" value="CYCLIC DI-GMP PHOSPHODIESTERASE PA4108-RELATED"/>
    <property type="match status" value="1"/>
</dbReference>
<name>A0AAW4X299_9FIRM</name>
<dbReference type="CDD" id="cd00077">
    <property type="entry name" value="HDc"/>
    <property type="match status" value="2"/>
</dbReference>
<accession>A0AAW4X299</accession>
<evidence type="ECO:0000313" key="2">
    <source>
        <dbReference type="EMBL" id="MCC3145972.1"/>
    </source>
</evidence>
<gene>
    <name evidence="2" type="ORF">LJ207_11665</name>
</gene>
<dbReference type="InterPro" id="IPR037522">
    <property type="entry name" value="HD_GYP_dom"/>
</dbReference>
<comment type="caution">
    <text evidence="2">The sequence shown here is derived from an EMBL/GenBank/DDBJ whole genome shotgun (WGS) entry which is preliminary data.</text>
</comment>
<dbReference type="EMBL" id="JAJFAT010000024">
    <property type="protein sequence ID" value="MCC3145972.1"/>
    <property type="molecule type" value="Genomic_DNA"/>
</dbReference>
<protein>
    <submittedName>
        <fullName evidence="2">HD domain-containing protein</fullName>
    </submittedName>
</protein>
<dbReference type="Gene3D" id="1.10.3210.10">
    <property type="entry name" value="Hypothetical protein af1432"/>
    <property type="match status" value="2"/>
</dbReference>
<dbReference type="Pfam" id="PF13487">
    <property type="entry name" value="HD_5"/>
    <property type="match status" value="2"/>
</dbReference>
<dbReference type="SUPFAM" id="SSF109604">
    <property type="entry name" value="HD-domain/PDEase-like"/>
    <property type="match status" value="2"/>
</dbReference>
<dbReference type="InterPro" id="IPR003607">
    <property type="entry name" value="HD/PDEase_dom"/>
</dbReference>
<dbReference type="RefSeq" id="WP_229346668.1">
    <property type="nucleotide sequence ID" value="NZ_JAJFAT010000024.1"/>
</dbReference>
<organism evidence="2 3">
    <name type="scientific">Halanaerobium polyolivorans</name>
    <dbReference type="NCBI Taxonomy" id="2886943"/>
    <lineage>
        <taxon>Bacteria</taxon>
        <taxon>Bacillati</taxon>
        <taxon>Bacillota</taxon>
        <taxon>Clostridia</taxon>
        <taxon>Halanaerobiales</taxon>
        <taxon>Halanaerobiaceae</taxon>
        <taxon>Halanaerobium</taxon>
    </lineage>
</organism>
<dbReference type="SMART" id="SM00471">
    <property type="entry name" value="HDc"/>
    <property type="match status" value="2"/>
</dbReference>
<feature type="domain" description="HD-GYP" evidence="1">
    <location>
        <begin position="205"/>
        <end position="390"/>
    </location>
</feature>
<proteinExistence type="predicted"/>
<dbReference type="PANTHER" id="PTHR43155:SF1">
    <property type="entry name" value="3'3'-CGAMP-SPECIFIC PHOSPHODIESTERASE 1"/>
    <property type="match status" value="1"/>
</dbReference>
<evidence type="ECO:0000313" key="3">
    <source>
        <dbReference type="Proteomes" id="UP001199296"/>
    </source>
</evidence>
<dbReference type="PROSITE" id="PS51832">
    <property type="entry name" value="HD_GYP"/>
    <property type="match status" value="1"/>
</dbReference>